<evidence type="ECO:0000256" key="4">
    <source>
        <dbReference type="ARBA" id="ARBA00022679"/>
    </source>
</evidence>
<dbReference type="GO" id="GO:0003676">
    <property type="term" value="F:nucleic acid binding"/>
    <property type="evidence" value="ECO:0007669"/>
    <property type="project" value="InterPro"/>
</dbReference>
<dbReference type="OrthoDB" id="9800643at2"/>
<accession>A0A543IGP8</accession>
<name>A0A543IGP8_9ACTN</name>
<sequence length="235" mass="26593">MAEVNPDYTPTVSAEQIERIRHWHEDAYTRRQSEMPAVRTFDYLGLTLTVPPEVQPIASVSHLLGEAVLAEVTPDDRVLDMGTGCGVNAILAASTATRVLAVDNNPVALGAARRNAEANGVAGRVEIRHSDVFSNVDGEFDLIIFDPPFRWFAPRDLRETATTDHNYRAMTTFFHQVPRYLRPTGRMLIFFGTSGDLGHLRRLADQQHFRTEIVAHEDLAKHGWRVDYYTFRMTR</sequence>
<evidence type="ECO:0000256" key="3">
    <source>
        <dbReference type="ARBA" id="ARBA00022603"/>
    </source>
</evidence>
<dbReference type="Proteomes" id="UP000316706">
    <property type="component" value="Unassembled WGS sequence"/>
</dbReference>
<dbReference type="Pfam" id="PF05175">
    <property type="entry name" value="MTS"/>
    <property type="match status" value="1"/>
</dbReference>
<dbReference type="InterPro" id="IPR002052">
    <property type="entry name" value="DNA_methylase_N6_adenine_CS"/>
</dbReference>
<keyword evidence="4 6" id="KW-0808">Transferase</keyword>
<dbReference type="PANTHER" id="PTHR47816:SF4">
    <property type="entry name" value="RIBOSOMAL RNA SMALL SUBUNIT METHYLTRANSFERASE C"/>
    <property type="match status" value="1"/>
</dbReference>
<dbReference type="InterPro" id="IPR029063">
    <property type="entry name" value="SAM-dependent_MTases_sf"/>
</dbReference>
<dbReference type="AlphaFoldDB" id="A0A543IGP8"/>
<dbReference type="SUPFAM" id="SSF53335">
    <property type="entry name" value="S-adenosyl-L-methionine-dependent methyltransferases"/>
    <property type="match status" value="1"/>
</dbReference>
<dbReference type="InterPro" id="IPR007848">
    <property type="entry name" value="Small_mtfrase_dom"/>
</dbReference>
<keyword evidence="2" id="KW-0698">rRNA processing</keyword>
<evidence type="ECO:0000259" key="5">
    <source>
        <dbReference type="Pfam" id="PF05175"/>
    </source>
</evidence>
<dbReference type="PROSITE" id="PS00092">
    <property type="entry name" value="N6_MTASE"/>
    <property type="match status" value="1"/>
</dbReference>
<dbReference type="PANTHER" id="PTHR47816">
    <property type="entry name" value="RIBOSOMAL RNA SMALL SUBUNIT METHYLTRANSFERASE C"/>
    <property type="match status" value="1"/>
</dbReference>
<protein>
    <submittedName>
        <fullName evidence="6">Release factor glutamine methyltransferase</fullName>
    </submittedName>
</protein>
<evidence type="ECO:0000256" key="2">
    <source>
        <dbReference type="ARBA" id="ARBA00022552"/>
    </source>
</evidence>
<feature type="domain" description="Methyltransferase small" evidence="5">
    <location>
        <begin position="67"/>
        <end position="190"/>
    </location>
</feature>
<dbReference type="GO" id="GO:0008757">
    <property type="term" value="F:S-adenosylmethionine-dependent methyltransferase activity"/>
    <property type="evidence" value="ECO:0007669"/>
    <property type="project" value="InterPro"/>
</dbReference>
<dbReference type="EMBL" id="VFPO01000001">
    <property type="protein sequence ID" value="TQM69717.1"/>
    <property type="molecule type" value="Genomic_DNA"/>
</dbReference>
<dbReference type="Gene3D" id="3.40.50.150">
    <property type="entry name" value="Vaccinia Virus protein VP39"/>
    <property type="match status" value="1"/>
</dbReference>
<dbReference type="RefSeq" id="WP_141970068.1">
    <property type="nucleotide sequence ID" value="NZ_VFPO01000001.1"/>
</dbReference>
<dbReference type="GO" id="GO:0032259">
    <property type="term" value="P:methylation"/>
    <property type="evidence" value="ECO:0007669"/>
    <property type="project" value="UniProtKB-KW"/>
</dbReference>
<proteinExistence type="predicted"/>
<dbReference type="GO" id="GO:0006364">
    <property type="term" value="P:rRNA processing"/>
    <property type="evidence" value="ECO:0007669"/>
    <property type="project" value="UniProtKB-KW"/>
</dbReference>
<evidence type="ECO:0000313" key="7">
    <source>
        <dbReference type="Proteomes" id="UP000316706"/>
    </source>
</evidence>
<keyword evidence="1" id="KW-0963">Cytoplasm</keyword>
<organism evidence="6 7">
    <name type="scientific">Actinomadura hallensis</name>
    <dbReference type="NCBI Taxonomy" id="337895"/>
    <lineage>
        <taxon>Bacteria</taxon>
        <taxon>Bacillati</taxon>
        <taxon>Actinomycetota</taxon>
        <taxon>Actinomycetes</taxon>
        <taxon>Streptosporangiales</taxon>
        <taxon>Thermomonosporaceae</taxon>
        <taxon>Actinomadura</taxon>
    </lineage>
</organism>
<dbReference type="CDD" id="cd02440">
    <property type="entry name" value="AdoMet_MTases"/>
    <property type="match status" value="1"/>
</dbReference>
<keyword evidence="3 6" id="KW-0489">Methyltransferase</keyword>
<comment type="caution">
    <text evidence="6">The sequence shown here is derived from an EMBL/GenBank/DDBJ whole genome shotgun (WGS) entry which is preliminary data.</text>
</comment>
<evidence type="ECO:0000313" key="6">
    <source>
        <dbReference type="EMBL" id="TQM69717.1"/>
    </source>
</evidence>
<evidence type="ECO:0000256" key="1">
    <source>
        <dbReference type="ARBA" id="ARBA00022490"/>
    </source>
</evidence>
<keyword evidence="7" id="KW-1185">Reference proteome</keyword>
<dbReference type="GO" id="GO:0008170">
    <property type="term" value="F:N-methyltransferase activity"/>
    <property type="evidence" value="ECO:0007669"/>
    <property type="project" value="UniProtKB-ARBA"/>
</dbReference>
<reference evidence="6 7" key="1">
    <citation type="submission" date="2019-06" db="EMBL/GenBank/DDBJ databases">
        <title>Sequencing the genomes of 1000 actinobacteria strains.</title>
        <authorList>
            <person name="Klenk H.-P."/>
        </authorList>
    </citation>
    <scope>NUCLEOTIDE SEQUENCE [LARGE SCALE GENOMIC DNA]</scope>
    <source>
        <strain evidence="6 7">DSM 45043</strain>
    </source>
</reference>
<gene>
    <name evidence="6" type="ORF">FHX41_3424</name>
</gene>
<dbReference type="InterPro" id="IPR046977">
    <property type="entry name" value="RsmC/RlmG"/>
</dbReference>